<dbReference type="EMBL" id="JAYKLX010000009">
    <property type="protein sequence ID" value="MEB3347473.1"/>
    <property type="molecule type" value="Genomic_DNA"/>
</dbReference>
<accession>A0ABU6A015</accession>
<proteinExistence type="predicted"/>
<evidence type="ECO:0000313" key="1">
    <source>
        <dbReference type="EMBL" id="MEB3347473.1"/>
    </source>
</evidence>
<dbReference type="NCBIfam" id="NF038153">
    <property type="entry name" value="lant_leader_L1a"/>
    <property type="match status" value="1"/>
</dbReference>
<dbReference type="Proteomes" id="UP001327027">
    <property type="component" value="Unassembled WGS sequence"/>
</dbReference>
<organism evidence="1 2">
    <name type="scientific">Aquimarina gracilis</name>
    <dbReference type="NCBI Taxonomy" id="874422"/>
    <lineage>
        <taxon>Bacteria</taxon>
        <taxon>Pseudomonadati</taxon>
        <taxon>Bacteroidota</taxon>
        <taxon>Flavobacteriia</taxon>
        <taxon>Flavobacteriales</taxon>
        <taxon>Flavobacteriaceae</taxon>
        <taxon>Aquimarina</taxon>
    </lineage>
</organism>
<keyword evidence="2" id="KW-1185">Reference proteome</keyword>
<comment type="caution">
    <text evidence="1">The sequence shown here is derived from an EMBL/GenBank/DDBJ whole genome shotgun (WGS) entry which is preliminary data.</text>
</comment>
<protein>
    <submittedName>
        <fullName evidence="1">Class I lanthipeptide</fullName>
    </submittedName>
</protein>
<sequence length="81" mass="8768">MKKKKFNRLLILNKEAIAKLNDTTSSLIKGGVVGTSTEPFTECNRSVAPNTCYQGSCPHTCDRDCADGTIFFDCTAGWGCS</sequence>
<name>A0ABU6A015_9FLAO</name>
<dbReference type="InterPro" id="IPR058238">
    <property type="entry name" value="Lant_leader_dom"/>
</dbReference>
<dbReference type="RefSeq" id="WP_324181498.1">
    <property type="nucleotide sequence ID" value="NZ_BAABAW010000014.1"/>
</dbReference>
<evidence type="ECO:0000313" key="2">
    <source>
        <dbReference type="Proteomes" id="UP001327027"/>
    </source>
</evidence>
<reference evidence="1 2" key="1">
    <citation type="journal article" date="2013" name="Int. J. Syst. Evol. Microbiol.">
        <title>Aquimarina gracilis sp. nov., isolated from the gut microflora of a mussel, Mytilus coruscus, and emended description of Aquimarina spongiae.</title>
        <authorList>
            <person name="Park S.C."/>
            <person name="Choe H.N."/>
            <person name="Baik K.S."/>
            <person name="Seong C.N."/>
        </authorList>
    </citation>
    <scope>NUCLEOTIDE SEQUENCE [LARGE SCALE GENOMIC DNA]</scope>
    <source>
        <strain evidence="1 2">PSC32</strain>
    </source>
</reference>
<gene>
    <name evidence="1" type="ORF">U6A24_18505</name>
</gene>